<dbReference type="RefSeq" id="WP_220609533.1">
    <property type="nucleotide sequence ID" value="NZ_CP080598.1"/>
</dbReference>
<dbReference type="InterPro" id="IPR017937">
    <property type="entry name" value="Thioredoxin_CS"/>
</dbReference>
<evidence type="ECO:0000256" key="7">
    <source>
        <dbReference type="PIRNR" id="PIRNR000077"/>
    </source>
</evidence>
<evidence type="ECO:0000313" key="10">
    <source>
        <dbReference type="Proteomes" id="UP000826540"/>
    </source>
</evidence>
<evidence type="ECO:0000256" key="6">
    <source>
        <dbReference type="NCBIfam" id="TIGR01068"/>
    </source>
</evidence>
<dbReference type="PANTHER" id="PTHR45663">
    <property type="entry name" value="GEO12009P1"/>
    <property type="match status" value="1"/>
</dbReference>
<dbReference type="PROSITE" id="PS00194">
    <property type="entry name" value="THIOREDOXIN_1"/>
    <property type="match status" value="1"/>
</dbReference>
<accession>A0ABX8WYK2</accession>
<comment type="similarity">
    <text evidence="1 7">Belongs to the thioredoxin family.</text>
</comment>
<dbReference type="EMBL" id="CP080598">
    <property type="protein sequence ID" value="QYX31497.1"/>
    <property type="molecule type" value="Genomic_DNA"/>
</dbReference>
<dbReference type="NCBIfam" id="TIGR01068">
    <property type="entry name" value="thioredoxin"/>
    <property type="match status" value="1"/>
</dbReference>
<name>A0ABX8WYK2_9CYAN</name>
<gene>
    <name evidence="9" type="primary">trxA</name>
    <name evidence="9" type="ORF">K2F26_22280</name>
</gene>
<evidence type="ECO:0000256" key="5">
    <source>
        <dbReference type="ARBA" id="ARBA00023284"/>
    </source>
</evidence>
<feature type="domain" description="Thioredoxin" evidence="8">
    <location>
        <begin position="1"/>
        <end position="107"/>
    </location>
</feature>
<evidence type="ECO:0000256" key="3">
    <source>
        <dbReference type="ARBA" id="ARBA00022982"/>
    </source>
</evidence>
<proteinExistence type="inferred from homology"/>
<evidence type="ECO:0000256" key="2">
    <source>
        <dbReference type="ARBA" id="ARBA00022448"/>
    </source>
</evidence>
<keyword evidence="3" id="KW-0249">Electron transport</keyword>
<keyword evidence="10" id="KW-1185">Reference proteome</keyword>
<dbReference type="PRINTS" id="PR00421">
    <property type="entry name" value="THIOREDOXIN"/>
</dbReference>
<evidence type="ECO:0000313" key="9">
    <source>
        <dbReference type="EMBL" id="QYX31497.1"/>
    </source>
</evidence>
<keyword evidence="5" id="KW-0676">Redox-active center</keyword>
<dbReference type="CDD" id="cd02947">
    <property type="entry name" value="TRX_family"/>
    <property type="match status" value="1"/>
</dbReference>
<dbReference type="InterPro" id="IPR036249">
    <property type="entry name" value="Thioredoxin-like_sf"/>
</dbReference>
<dbReference type="InterPro" id="IPR013766">
    <property type="entry name" value="Thioredoxin_domain"/>
</dbReference>
<evidence type="ECO:0000256" key="1">
    <source>
        <dbReference type="ARBA" id="ARBA00008987"/>
    </source>
</evidence>
<dbReference type="Proteomes" id="UP000826540">
    <property type="component" value="Chromosome"/>
</dbReference>
<dbReference type="InterPro" id="IPR005746">
    <property type="entry name" value="Thioredoxin"/>
</dbReference>
<dbReference type="PIRSF" id="PIRSF000077">
    <property type="entry name" value="Thioredoxin"/>
    <property type="match status" value="1"/>
</dbReference>
<organism evidence="9 10">
    <name type="scientific">Sphaerospermopsis torques-reginae ITEP-024</name>
    <dbReference type="NCBI Taxonomy" id="984208"/>
    <lineage>
        <taxon>Bacteria</taxon>
        <taxon>Bacillati</taxon>
        <taxon>Cyanobacteriota</taxon>
        <taxon>Cyanophyceae</taxon>
        <taxon>Nostocales</taxon>
        <taxon>Aphanizomenonaceae</taxon>
        <taxon>Sphaerospermopsis</taxon>
        <taxon>Sphaerospermopsis torques-reginae</taxon>
    </lineage>
</organism>
<dbReference type="SUPFAM" id="SSF52833">
    <property type="entry name" value="Thioredoxin-like"/>
    <property type="match status" value="1"/>
</dbReference>
<reference evidence="9 10" key="1">
    <citation type="journal article" date="2022" name="J. Am. Chem. Soc.">
        <title>Biosynthesis of Guanitoxin Enables Global Environmental Detection in Freshwater Cyanobacteria.</title>
        <authorList>
            <person name="Lima S.T."/>
            <person name="Fallon T.R."/>
            <person name="Cordoza J.L."/>
            <person name="Chekan J.R."/>
            <person name="Delbaje E."/>
            <person name="Hopiavuori A.R."/>
            <person name="Alvarenga D.O."/>
            <person name="Wood S.M."/>
            <person name="Luhavaya H."/>
            <person name="Baumgartner J.T."/>
            <person name="Dorr F.A."/>
            <person name="Etchegaray A."/>
            <person name="Pinto E."/>
            <person name="McKinnie S.M.K."/>
            <person name="Fiore M.F."/>
            <person name="Moore B.S."/>
        </authorList>
    </citation>
    <scope>NUCLEOTIDE SEQUENCE [LARGE SCALE GENOMIC DNA]</scope>
    <source>
        <strain evidence="9 10">ITEP-024</strain>
    </source>
</reference>
<sequence length="115" mass="12717">MTTVEYIQETEFKSLLSDNEIVVLDCTATWCGPCKMVSPLMDKLADEYKGLAKVVKLDVGENPNVAKQLGIRSIPAVMFFKNGDLLETIVGIAPYEKFSAALTNILKNYPQATQK</sequence>
<dbReference type="Pfam" id="PF00085">
    <property type="entry name" value="Thioredoxin"/>
    <property type="match status" value="1"/>
</dbReference>
<dbReference type="PANTHER" id="PTHR45663:SF11">
    <property type="entry name" value="GEO12009P1"/>
    <property type="match status" value="1"/>
</dbReference>
<keyword evidence="2" id="KW-0813">Transport</keyword>
<keyword evidence="4" id="KW-1015">Disulfide bond</keyword>
<dbReference type="PROSITE" id="PS51352">
    <property type="entry name" value="THIOREDOXIN_2"/>
    <property type="match status" value="1"/>
</dbReference>
<protein>
    <recommendedName>
        <fullName evidence="6 7">Thioredoxin</fullName>
    </recommendedName>
</protein>
<evidence type="ECO:0000259" key="8">
    <source>
        <dbReference type="PROSITE" id="PS51352"/>
    </source>
</evidence>
<evidence type="ECO:0000256" key="4">
    <source>
        <dbReference type="ARBA" id="ARBA00023157"/>
    </source>
</evidence>
<dbReference type="Gene3D" id="3.40.30.10">
    <property type="entry name" value="Glutaredoxin"/>
    <property type="match status" value="1"/>
</dbReference>